<dbReference type="InterPro" id="IPR018313">
    <property type="entry name" value="SBP_3_CS"/>
</dbReference>
<dbReference type="PANTHER" id="PTHR35936:SF17">
    <property type="entry name" value="ARGININE-BINDING EXTRACELLULAR PROTEIN ARTP"/>
    <property type="match status" value="1"/>
</dbReference>
<dbReference type="Proteomes" id="UP000094652">
    <property type="component" value="Chromosome"/>
</dbReference>
<dbReference type="PROSITE" id="PS01039">
    <property type="entry name" value="SBP_BACTERIAL_3"/>
    <property type="match status" value="1"/>
</dbReference>
<dbReference type="OrthoDB" id="115856at2"/>
<evidence type="ECO:0000259" key="6">
    <source>
        <dbReference type="SMART" id="SM00062"/>
    </source>
</evidence>
<evidence type="ECO:0000256" key="3">
    <source>
        <dbReference type="ARBA" id="ARBA00022729"/>
    </source>
</evidence>
<keyword evidence="3 5" id="KW-0732">Signal</keyword>
<organism evidence="7 8">
    <name type="scientific">Clostridium taeniosporum</name>
    <dbReference type="NCBI Taxonomy" id="394958"/>
    <lineage>
        <taxon>Bacteria</taxon>
        <taxon>Bacillati</taxon>
        <taxon>Bacillota</taxon>
        <taxon>Clostridia</taxon>
        <taxon>Eubacteriales</taxon>
        <taxon>Clostridiaceae</taxon>
        <taxon>Clostridium</taxon>
    </lineage>
</organism>
<comment type="subcellular location">
    <subcellularLocation>
        <location evidence="1">Cell envelope</location>
    </subcellularLocation>
</comment>
<comment type="similarity">
    <text evidence="2 4">Belongs to the bacterial solute-binding protein 3 family.</text>
</comment>
<dbReference type="Pfam" id="PF00497">
    <property type="entry name" value="SBP_bac_3"/>
    <property type="match status" value="1"/>
</dbReference>
<evidence type="ECO:0000256" key="4">
    <source>
        <dbReference type="RuleBase" id="RU003744"/>
    </source>
</evidence>
<sequence length="289" mass="32490">MRINFKKILILVLLFVNCIGCSKVCNAEITNNLTSSNIENKDRIEKIKEKGVLTILTSDLAPFAFIDPKTNEPTGIDIDILKEIAKELGVDEIEMKVVPFVDLLEQLNIDDSIDVAASGIIITEKRKELVDFTDPLYKESEAIIVPKVSLINFEEDLKDAVVGAQNGSIYMDLAEKWKKEGKVKDVIIFESVPEILSAISEKKIDAGIMDSIIGEYLLFKENLYLKILEPYKPQLPGKIGIAVRKSDVNLLNEINKKIDDMKKDKTIIKILRKYGLSDDYLADNITKLS</sequence>
<dbReference type="Gene3D" id="3.40.190.10">
    <property type="entry name" value="Periplasmic binding protein-like II"/>
    <property type="match status" value="2"/>
</dbReference>
<evidence type="ECO:0000256" key="5">
    <source>
        <dbReference type="SAM" id="SignalP"/>
    </source>
</evidence>
<dbReference type="KEGG" id="ctae:BGI42_03360"/>
<feature type="domain" description="Solute-binding protein family 3/N-terminal" evidence="6">
    <location>
        <begin position="52"/>
        <end position="278"/>
    </location>
</feature>
<gene>
    <name evidence="7" type="ORF">BGI42_03360</name>
</gene>
<dbReference type="GO" id="GO:0030313">
    <property type="term" value="C:cell envelope"/>
    <property type="evidence" value="ECO:0007669"/>
    <property type="project" value="UniProtKB-SubCell"/>
</dbReference>
<dbReference type="RefSeq" id="WP_069678966.1">
    <property type="nucleotide sequence ID" value="NZ_CP017253.2"/>
</dbReference>
<evidence type="ECO:0000313" key="8">
    <source>
        <dbReference type="Proteomes" id="UP000094652"/>
    </source>
</evidence>
<evidence type="ECO:0000256" key="1">
    <source>
        <dbReference type="ARBA" id="ARBA00004196"/>
    </source>
</evidence>
<feature type="signal peptide" evidence="5">
    <location>
        <begin position="1"/>
        <end position="27"/>
    </location>
</feature>
<name>A0A1D7XHK6_9CLOT</name>
<protein>
    <submittedName>
        <fullName evidence="7">Amino acid ABC transporter substrate-binding protein</fullName>
    </submittedName>
</protein>
<keyword evidence="8" id="KW-1185">Reference proteome</keyword>
<proteinExistence type="inferred from homology"/>
<accession>A0A1D7XHK6</accession>
<dbReference type="SUPFAM" id="SSF53850">
    <property type="entry name" value="Periplasmic binding protein-like II"/>
    <property type="match status" value="1"/>
</dbReference>
<dbReference type="PANTHER" id="PTHR35936">
    <property type="entry name" value="MEMBRANE-BOUND LYTIC MUREIN TRANSGLYCOSYLASE F"/>
    <property type="match status" value="1"/>
</dbReference>
<dbReference type="SMART" id="SM00062">
    <property type="entry name" value="PBPb"/>
    <property type="match status" value="1"/>
</dbReference>
<reference evidence="8" key="1">
    <citation type="submission" date="2016-09" db="EMBL/GenBank/DDBJ databases">
        <title>Genomics of Clostridium taeniosporum, an organism which forms endospores with ribbon-like appendages.</title>
        <authorList>
            <person name="Walker J.R."/>
        </authorList>
    </citation>
    <scope>NUCLEOTIDE SEQUENCE [LARGE SCALE GENOMIC DNA]</scope>
    <source>
        <strain evidence="8">1/k</strain>
    </source>
</reference>
<evidence type="ECO:0000256" key="2">
    <source>
        <dbReference type="ARBA" id="ARBA00010333"/>
    </source>
</evidence>
<dbReference type="STRING" id="394958.BGI42_03360"/>
<evidence type="ECO:0000313" key="7">
    <source>
        <dbReference type="EMBL" id="AOR22806.1"/>
    </source>
</evidence>
<feature type="chain" id="PRO_5038660961" evidence="5">
    <location>
        <begin position="28"/>
        <end position="289"/>
    </location>
</feature>
<dbReference type="InterPro" id="IPR001638">
    <property type="entry name" value="Solute-binding_3/MltF_N"/>
</dbReference>
<dbReference type="AlphaFoldDB" id="A0A1D7XHK6"/>
<dbReference type="CDD" id="cd13530">
    <property type="entry name" value="PBP2_peptides_like"/>
    <property type="match status" value="1"/>
</dbReference>
<dbReference type="EMBL" id="CP017253">
    <property type="protein sequence ID" value="AOR22806.1"/>
    <property type="molecule type" value="Genomic_DNA"/>
</dbReference>